<protein>
    <recommendedName>
        <fullName evidence="4">Transmembrane protein</fullName>
    </recommendedName>
</protein>
<organism evidence="2 3">
    <name type="scientific">Paramecium pentaurelia</name>
    <dbReference type="NCBI Taxonomy" id="43138"/>
    <lineage>
        <taxon>Eukaryota</taxon>
        <taxon>Sar</taxon>
        <taxon>Alveolata</taxon>
        <taxon>Ciliophora</taxon>
        <taxon>Intramacronucleata</taxon>
        <taxon>Oligohymenophorea</taxon>
        <taxon>Peniculida</taxon>
        <taxon>Parameciidae</taxon>
        <taxon>Paramecium</taxon>
    </lineage>
</organism>
<name>A0A8S1UHZ8_9CILI</name>
<evidence type="ECO:0000313" key="3">
    <source>
        <dbReference type="Proteomes" id="UP000689195"/>
    </source>
</evidence>
<dbReference type="AlphaFoldDB" id="A0A8S1UHZ8"/>
<evidence type="ECO:0000313" key="2">
    <source>
        <dbReference type="EMBL" id="CAD8164811.1"/>
    </source>
</evidence>
<evidence type="ECO:0008006" key="4">
    <source>
        <dbReference type="Google" id="ProtNLM"/>
    </source>
</evidence>
<evidence type="ECO:0000256" key="1">
    <source>
        <dbReference type="SAM" id="SignalP"/>
    </source>
</evidence>
<accession>A0A8S1UHZ8</accession>
<dbReference type="EMBL" id="CAJJDO010000041">
    <property type="protein sequence ID" value="CAD8164811.1"/>
    <property type="molecule type" value="Genomic_DNA"/>
</dbReference>
<feature type="signal peptide" evidence="1">
    <location>
        <begin position="1"/>
        <end position="20"/>
    </location>
</feature>
<keyword evidence="3" id="KW-1185">Reference proteome</keyword>
<proteinExistence type="predicted"/>
<feature type="chain" id="PRO_5035783474" description="Transmembrane protein" evidence="1">
    <location>
        <begin position="21"/>
        <end position="572"/>
    </location>
</feature>
<comment type="caution">
    <text evidence="2">The sequence shown here is derived from an EMBL/GenBank/DDBJ whole genome shotgun (WGS) entry which is preliminary data.</text>
</comment>
<gene>
    <name evidence="2" type="ORF">PPENT_87.1.T0410224</name>
</gene>
<reference evidence="2" key="1">
    <citation type="submission" date="2021-01" db="EMBL/GenBank/DDBJ databases">
        <authorList>
            <consortium name="Genoscope - CEA"/>
            <person name="William W."/>
        </authorList>
    </citation>
    <scope>NUCLEOTIDE SEQUENCE</scope>
</reference>
<dbReference type="Proteomes" id="UP000689195">
    <property type="component" value="Unassembled WGS sequence"/>
</dbReference>
<sequence length="572" mass="65467">MLYLYLLIVIAKCQINLVWQIYNPDSGSTSQDQSITFGQYNKEIRIWPSDGSVFKSEFQLSGNLPMSPQFPIARINSKYISFYVGITENSGTTLSLSKTKNTQYQFSQNVISFSPSNKQCVITPSTDFNTIPVGGKRQITLDFISCIPIIGLQIKMFYETISKTIIQKNRERFAFIEVSALNAAVDTSISISFQVNSTYYLISTITLKVVANQQSIPISTIVNKNSGTCIGAQGVFTFNCGKKSMLYYSYTYQNQALDITKIKEQLLLSKQGKQYTNVNTYEGYGSIQMADNSNKDITLIGLRSNTIYNIMAICEDEIYQQQQSAISFIRCDSQQTVKKIQIQSYQQFQTINLRDIACDLMIQLSLKQNQVSSADGIFCNKIAQSKINGNKQYYIPQVSQTQLYTYIFFIYPDYSTTYDYNVNSVSISQYDISKQSIEKIIPKIPTVNQEFFIADENLLNFTITLKTDGFISIGLDLLQNTLPDLYQFSNGLNYLNNPFIKFYQKYLIAKQQYWFQFKLSDKNDYQLIYQLAAVPSDGAQYSPLKVRKFTLLQMQEIYNIIICLSFIMFFNL</sequence>
<dbReference type="OrthoDB" id="291862at2759"/>
<keyword evidence="1" id="KW-0732">Signal</keyword>